<dbReference type="RefSeq" id="WP_151458869.1">
    <property type="nucleotide sequence ID" value="NZ_WAAO01000001.1"/>
</dbReference>
<dbReference type="Proteomes" id="UP000478836">
    <property type="component" value="Unassembled WGS sequence"/>
</dbReference>
<accession>A0ABQ6VAL0</accession>
<organism evidence="1 2">
    <name type="scientific">Microbacterium algeriense</name>
    <dbReference type="NCBI Taxonomy" id="2615184"/>
    <lineage>
        <taxon>Bacteria</taxon>
        <taxon>Bacillati</taxon>
        <taxon>Actinomycetota</taxon>
        <taxon>Actinomycetes</taxon>
        <taxon>Micrococcales</taxon>
        <taxon>Microbacteriaceae</taxon>
        <taxon>Microbacterium</taxon>
    </lineage>
</organism>
<proteinExistence type="predicted"/>
<dbReference type="GeneID" id="77475966"/>
<dbReference type="EMBL" id="WAAO01000001">
    <property type="protein sequence ID" value="KAB1867311.1"/>
    <property type="molecule type" value="Genomic_DNA"/>
</dbReference>
<keyword evidence="2" id="KW-1185">Reference proteome</keyword>
<evidence type="ECO:0000313" key="2">
    <source>
        <dbReference type="Proteomes" id="UP000478836"/>
    </source>
</evidence>
<sequence>MTVNFATGEVTEEEAAAAGMDMVPLNLAALSEDELIAMLPTPVQCAGALQYARQVAARAPKALNELRTALTKRERELTIAVALGARDLLAEYPRLPMSERRDIARATDTRVQDAQEARDTAWLLLEYARDYDRAIGRDIDILRSLNANFRGEHR</sequence>
<evidence type="ECO:0000313" key="1">
    <source>
        <dbReference type="EMBL" id="KAB1867311.1"/>
    </source>
</evidence>
<reference evidence="2" key="1">
    <citation type="submission" date="2019-09" db="EMBL/GenBank/DDBJ databases">
        <title>Whole genome sequencing of Microbacterium maritypicum.</title>
        <authorList>
            <person name="Lenchi N."/>
        </authorList>
    </citation>
    <scope>NUCLEOTIDE SEQUENCE [LARGE SCALE GENOMIC DNA]</scope>
    <source>
        <strain evidence="2">G1</strain>
    </source>
</reference>
<name>A0ABQ6VAL0_9MICO</name>
<protein>
    <submittedName>
        <fullName evidence="1">Uncharacterized protein</fullName>
    </submittedName>
</protein>
<gene>
    <name evidence="1" type="ORF">F6A08_05860</name>
</gene>
<comment type="caution">
    <text evidence="1">The sequence shown here is derived from an EMBL/GenBank/DDBJ whole genome shotgun (WGS) entry which is preliminary data.</text>
</comment>